<dbReference type="InterPro" id="IPR018819">
    <property type="entry name" value="Nur1/Mug154"/>
</dbReference>
<dbReference type="AlphaFoldDB" id="A0A1Y2HLG4"/>
<gene>
    <name evidence="7" type="ORF">BCR44DRAFT_1513232</name>
</gene>
<dbReference type="Pfam" id="PF10332">
    <property type="entry name" value="DUF2418"/>
    <property type="match status" value="1"/>
</dbReference>
<evidence type="ECO:0000256" key="1">
    <source>
        <dbReference type="ARBA" id="ARBA00004127"/>
    </source>
</evidence>
<dbReference type="PANTHER" id="PTHR28293">
    <property type="entry name" value="NUCLEAR RIM PROTEIN 1"/>
    <property type="match status" value="1"/>
</dbReference>
<evidence type="ECO:0000313" key="8">
    <source>
        <dbReference type="Proteomes" id="UP000193411"/>
    </source>
</evidence>
<evidence type="ECO:0000256" key="4">
    <source>
        <dbReference type="ARBA" id="ARBA00023136"/>
    </source>
</evidence>
<evidence type="ECO:0000256" key="2">
    <source>
        <dbReference type="ARBA" id="ARBA00022692"/>
    </source>
</evidence>
<dbReference type="Proteomes" id="UP000193411">
    <property type="component" value="Unassembled WGS sequence"/>
</dbReference>
<dbReference type="GO" id="GO:0043007">
    <property type="term" value="P:maintenance of rDNA"/>
    <property type="evidence" value="ECO:0007669"/>
    <property type="project" value="TreeGrafter"/>
</dbReference>
<protein>
    <submittedName>
        <fullName evidence="7">Uncharacterized protein</fullName>
    </submittedName>
</protein>
<dbReference type="OrthoDB" id="3363151at2759"/>
<organism evidence="7 8">
    <name type="scientific">Catenaria anguillulae PL171</name>
    <dbReference type="NCBI Taxonomy" id="765915"/>
    <lineage>
        <taxon>Eukaryota</taxon>
        <taxon>Fungi</taxon>
        <taxon>Fungi incertae sedis</taxon>
        <taxon>Blastocladiomycota</taxon>
        <taxon>Blastocladiomycetes</taxon>
        <taxon>Blastocladiales</taxon>
        <taxon>Catenariaceae</taxon>
        <taxon>Catenaria</taxon>
    </lineage>
</organism>
<keyword evidence="4 6" id="KW-0472">Membrane</keyword>
<feature type="compositionally biased region" description="Low complexity" evidence="5">
    <location>
        <begin position="396"/>
        <end position="414"/>
    </location>
</feature>
<proteinExistence type="predicted"/>
<comment type="caution">
    <text evidence="7">The sequence shown here is derived from an EMBL/GenBank/DDBJ whole genome shotgun (WGS) entry which is preliminary data.</text>
</comment>
<evidence type="ECO:0000256" key="5">
    <source>
        <dbReference type="SAM" id="MobiDB-lite"/>
    </source>
</evidence>
<dbReference type="EMBL" id="MCFL01000022">
    <property type="protein sequence ID" value="ORZ35447.1"/>
    <property type="molecule type" value="Genomic_DNA"/>
</dbReference>
<accession>A0A1Y2HLG4</accession>
<feature type="compositionally biased region" description="Polar residues" evidence="5">
    <location>
        <begin position="1"/>
        <end position="23"/>
    </location>
</feature>
<dbReference type="GO" id="GO:0007096">
    <property type="term" value="P:regulation of exit from mitosis"/>
    <property type="evidence" value="ECO:0007669"/>
    <property type="project" value="TreeGrafter"/>
</dbReference>
<evidence type="ECO:0000256" key="3">
    <source>
        <dbReference type="ARBA" id="ARBA00022989"/>
    </source>
</evidence>
<sequence length="460" mass="50397">MSTSQPAAAAMPTSSRPSLSGFNPQAKPNIRRRSTFQKVTAAPGDFWLKCMARYEELEWEAIHSAFSVPVGIALNALYLFCISVRFIVSVPVTSSTPSGPVHGLGPSPNAPVGLIDAPAYGSWLPVSLSLFSPAVPSVGPPGTSKPWTDEVPGPAGAESWAHWAVRTLGIDRVTPYLMVLLWAVGVLNAVYFFARSRKYHLTKIDEKNPPKSPNLRRVPAGQAVPAWANRTFGRLFWNLGIRHVYTWMLANEYGTDILELHAWDLSVFHKNVFCLFSPIQLYMLHFIQFDMYSFPLLGLLPAMLYLLIRQYDQLVKDRAIISGAMFYEYNVRLVHPRLFYQRADTAVGGDDPIDEEDEEEESHLDAAGGVGTSTGTGTGVLDPLATPMPMAPPRLGTWNGNAGAAATGVAGTATSPMRRAQTDVGVGQGQGQEEVGEDRVRASRLTNTPSRRSNPFQRRK</sequence>
<feature type="transmembrane region" description="Helical" evidence="6">
    <location>
        <begin position="291"/>
        <end position="308"/>
    </location>
</feature>
<feature type="transmembrane region" description="Helical" evidence="6">
    <location>
        <begin position="176"/>
        <end position="194"/>
    </location>
</feature>
<feature type="region of interest" description="Disordered" evidence="5">
    <location>
        <begin position="1"/>
        <end position="27"/>
    </location>
</feature>
<reference evidence="7 8" key="1">
    <citation type="submission" date="2016-07" db="EMBL/GenBank/DDBJ databases">
        <title>Pervasive Adenine N6-methylation of Active Genes in Fungi.</title>
        <authorList>
            <consortium name="DOE Joint Genome Institute"/>
            <person name="Mondo S.J."/>
            <person name="Dannebaum R.O."/>
            <person name="Kuo R.C."/>
            <person name="Labutti K."/>
            <person name="Haridas S."/>
            <person name="Kuo A."/>
            <person name="Salamov A."/>
            <person name="Ahrendt S.R."/>
            <person name="Lipzen A."/>
            <person name="Sullivan W."/>
            <person name="Andreopoulos W.B."/>
            <person name="Clum A."/>
            <person name="Lindquist E."/>
            <person name="Daum C."/>
            <person name="Ramamoorthy G.K."/>
            <person name="Gryganskyi A."/>
            <person name="Culley D."/>
            <person name="Magnuson J.K."/>
            <person name="James T.Y."/>
            <person name="O'Malley M.A."/>
            <person name="Stajich J.E."/>
            <person name="Spatafora J.W."/>
            <person name="Visel A."/>
            <person name="Grigoriev I.V."/>
        </authorList>
    </citation>
    <scope>NUCLEOTIDE SEQUENCE [LARGE SCALE GENOMIC DNA]</scope>
    <source>
        <strain evidence="7 8">PL171</strain>
    </source>
</reference>
<evidence type="ECO:0000256" key="6">
    <source>
        <dbReference type="SAM" id="Phobius"/>
    </source>
</evidence>
<feature type="region of interest" description="Disordered" evidence="5">
    <location>
        <begin position="349"/>
        <end position="460"/>
    </location>
</feature>
<feature type="compositionally biased region" description="Polar residues" evidence="5">
    <location>
        <begin position="444"/>
        <end position="460"/>
    </location>
</feature>
<keyword evidence="3 6" id="KW-1133">Transmembrane helix</keyword>
<comment type="subcellular location">
    <subcellularLocation>
        <location evidence="1">Endomembrane system</location>
        <topology evidence="1">Multi-pass membrane protein</topology>
    </subcellularLocation>
</comment>
<dbReference type="PANTHER" id="PTHR28293:SF1">
    <property type="entry name" value="NUCLEAR RIM PROTEIN 1"/>
    <property type="match status" value="1"/>
</dbReference>
<feature type="compositionally biased region" description="Gly residues" evidence="5">
    <location>
        <begin position="368"/>
        <end position="378"/>
    </location>
</feature>
<name>A0A1Y2HLG4_9FUNG</name>
<keyword evidence="8" id="KW-1185">Reference proteome</keyword>
<dbReference type="STRING" id="765915.A0A1Y2HLG4"/>
<keyword evidence="2 6" id="KW-0812">Transmembrane</keyword>
<dbReference type="GO" id="GO:0012505">
    <property type="term" value="C:endomembrane system"/>
    <property type="evidence" value="ECO:0007669"/>
    <property type="project" value="UniProtKB-SubCell"/>
</dbReference>
<evidence type="ECO:0000313" key="7">
    <source>
        <dbReference type="EMBL" id="ORZ35447.1"/>
    </source>
</evidence>
<feature type="compositionally biased region" description="Acidic residues" evidence="5">
    <location>
        <begin position="351"/>
        <end position="362"/>
    </location>
</feature>